<keyword evidence="4" id="KW-0256">Endoplasmic reticulum</keyword>
<dbReference type="InParanoid" id="K3WDS0"/>
<evidence type="ECO:0000256" key="9">
    <source>
        <dbReference type="ARBA" id="ARBA00037934"/>
    </source>
</evidence>
<evidence type="ECO:0000256" key="1">
    <source>
        <dbReference type="ARBA" id="ARBA00004163"/>
    </source>
</evidence>
<keyword evidence="6 10" id="KW-1133">Transmembrane helix</keyword>
<reference evidence="12" key="3">
    <citation type="submission" date="2015-02" db="UniProtKB">
        <authorList>
            <consortium name="EnsemblProtists"/>
        </authorList>
    </citation>
    <scope>IDENTIFICATION</scope>
    <source>
        <strain evidence="12">DAOM BR144</strain>
    </source>
</reference>
<evidence type="ECO:0000313" key="13">
    <source>
        <dbReference type="Proteomes" id="UP000019132"/>
    </source>
</evidence>
<reference evidence="13" key="1">
    <citation type="journal article" date="2010" name="Genome Biol.">
        <title>Genome sequence of the necrotrophic plant pathogen Pythium ultimum reveals original pathogenicity mechanisms and effector repertoire.</title>
        <authorList>
            <person name="Levesque C.A."/>
            <person name="Brouwer H."/>
            <person name="Cano L."/>
            <person name="Hamilton J.P."/>
            <person name="Holt C."/>
            <person name="Huitema E."/>
            <person name="Raffaele S."/>
            <person name="Robideau G.P."/>
            <person name="Thines M."/>
            <person name="Win J."/>
            <person name="Zerillo M.M."/>
            <person name="Beakes G.W."/>
            <person name="Boore J.L."/>
            <person name="Busam D."/>
            <person name="Dumas B."/>
            <person name="Ferriera S."/>
            <person name="Fuerstenberg S.I."/>
            <person name="Gachon C.M."/>
            <person name="Gaulin E."/>
            <person name="Govers F."/>
            <person name="Grenville-Briggs L."/>
            <person name="Horner N."/>
            <person name="Hostetler J."/>
            <person name="Jiang R.H."/>
            <person name="Johnson J."/>
            <person name="Krajaejun T."/>
            <person name="Lin H."/>
            <person name="Meijer H.J."/>
            <person name="Moore B."/>
            <person name="Morris P."/>
            <person name="Phuntmart V."/>
            <person name="Puiu D."/>
            <person name="Shetty J."/>
            <person name="Stajich J.E."/>
            <person name="Tripathy S."/>
            <person name="Wawra S."/>
            <person name="van West P."/>
            <person name="Whitty B.R."/>
            <person name="Coutinho P.M."/>
            <person name="Henrissat B."/>
            <person name="Martin F."/>
            <person name="Thomas P.D."/>
            <person name="Tyler B.M."/>
            <person name="De Vries R.P."/>
            <person name="Kamoun S."/>
            <person name="Yandell M."/>
            <person name="Tisserat N."/>
            <person name="Buell C.R."/>
        </authorList>
    </citation>
    <scope>NUCLEOTIDE SEQUENCE</scope>
    <source>
        <strain evidence="13">DAOM:BR144</strain>
    </source>
</reference>
<dbReference type="GO" id="GO:0005789">
    <property type="term" value="C:endoplasmic reticulum membrane"/>
    <property type="evidence" value="ECO:0007669"/>
    <property type="project" value="UniProtKB-SubCell"/>
</dbReference>
<evidence type="ECO:0000256" key="6">
    <source>
        <dbReference type="ARBA" id="ARBA00022989"/>
    </source>
</evidence>
<organism evidence="12 13">
    <name type="scientific">Globisporangium ultimum (strain ATCC 200006 / CBS 805.95 / DAOM BR144)</name>
    <name type="common">Pythium ultimum</name>
    <dbReference type="NCBI Taxonomy" id="431595"/>
    <lineage>
        <taxon>Eukaryota</taxon>
        <taxon>Sar</taxon>
        <taxon>Stramenopiles</taxon>
        <taxon>Oomycota</taxon>
        <taxon>Peronosporomycetes</taxon>
        <taxon>Pythiales</taxon>
        <taxon>Pythiaceae</taxon>
        <taxon>Globisporangium</taxon>
    </lineage>
</organism>
<dbReference type="EMBL" id="GL376603">
    <property type="status" value="NOT_ANNOTATED_CDS"/>
    <property type="molecule type" value="Genomic_DNA"/>
</dbReference>
<name>K3WDS0_GLOUD</name>
<evidence type="ECO:0000256" key="7">
    <source>
        <dbReference type="ARBA" id="ARBA00023054"/>
    </source>
</evidence>
<dbReference type="InterPro" id="IPR056173">
    <property type="entry name" value="Sec20_C"/>
</dbReference>
<keyword evidence="2" id="KW-0813">Transport</keyword>
<dbReference type="PANTHER" id="PTHR12825">
    <property type="entry name" value="BNIP1-RELATED"/>
    <property type="match status" value="1"/>
</dbReference>
<keyword evidence="13" id="KW-1185">Reference proteome</keyword>
<dbReference type="Proteomes" id="UP000019132">
    <property type="component" value="Unassembled WGS sequence"/>
</dbReference>
<dbReference type="eggNOG" id="ENOG502S2MQ">
    <property type="taxonomic scope" value="Eukaryota"/>
</dbReference>
<accession>K3WDS0</accession>
<protein>
    <recommendedName>
        <fullName evidence="11">Sec20 C-terminal domain-containing protein</fullName>
    </recommendedName>
</protein>
<dbReference type="Pfam" id="PF03908">
    <property type="entry name" value="Sec20"/>
    <property type="match status" value="1"/>
</dbReference>
<comment type="subcellular location">
    <subcellularLocation>
        <location evidence="1">Endoplasmic reticulum membrane</location>
        <topology evidence="1">Single-pass type IV membrane protein</topology>
    </subcellularLocation>
</comment>
<evidence type="ECO:0000256" key="5">
    <source>
        <dbReference type="ARBA" id="ARBA00022892"/>
    </source>
</evidence>
<comment type="similarity">
    <text evidence="9">Belongs to the SEC20 family.</text>
</comment>
<dbReference type="GO" id="GO:0006890">
    <property type="term" value="P:retrograde vesicle-mediated transport, Golgi to endoplasmic reticulum"/>
    <property type="evidence" value="ECO:0007669"/>
    <property type="project" value="InterPro"/>
</dbReference>
<dbReference type="OMA" id="IVEATDC"/>
<evidence type="ECO:0000256" key="4">
    <source>
        <dbReference type="ARBA" id="ARBA00022824"/>
    </source>
</evidence>
<dbReference type="InterPro" id="IPR005606">
    <property type="entry name" value="Sec20"/>
</dbReference>
<evidence type="ECO:0000256" key="8">
    <source>
        <dbReference type="ARBA" id="ARBA00023136"/>
    </source>
</evidence>
<reference evidence="13" key="2">
    <citation type="submission" date="2010-04" db="EMBL/GenBank/DDBJ databases">
        <authorList>
            <person name="Buell R."/>
            <person name="Hamilton J."/>
            <person name="Hostetler J."/>
        </authorList>
    </citation>
    <scope>NUCLEOTIDE SEQUENCE [LARGE SCALE GENOMIC DNA]</scope>
    <source>
        <strain evidence="13">DAOM:BR144</strain>
    </source>
</reference>
<dbReference type="AlphaFoldDB" id="K3WDS0"/>
<keyword evidence="3 10" id="KW-0812">Transmembrane</keyword>
<dbReference type="VEuPathDB" id="FungiDB:PYU1_G003107"/>
<dbReference type="HOGENOM" id="CLU_103561_0_0_1"/>
<feature type="domain" description="Sec20 C-terminal" evidence="11">
    <location>
        <begin position="141"/>
        <end position="227"/>
    </location>
</feature>
<evidence type="ECO:0000256" key="3">
    <source>
        <dbReference type="ARBA" id="ARBA00022692"/>
    </source>
</evidence>
<sequence length="233" mass="26415">MEALERLERVDRELTEKWRYVSVELDVKDAAASKLTYATEEEEALEESFNDAIQAYEKALDDADEYVAELHDPVEIAETKRSVKFFRDQSKRLVVNIRKLLVAYRQRAKMERLEQARAGLMGSKRASANGDKKEASSGTSLDVTAALKRTRQVMSQEIERVSSVTKVLDVGRTSLRSSHEEFGSVQAEIGEVRKRLVALQASRQDRMWIAAGIVMLVSTVLYIVYERTGLIII</sequence>
<dbReference type="GO" id="GO:0005484">
    <property type="term" value="F:SNAP receptor activity"/>
    <property type="evidence" value="ECO:0007669"/>
    <property type="project" value="InterPro"/>
</dbReference>
<evidence type="ECO:0000256" key="10">
    <source>
        <dbReference type="SAM" id="Phobius"/>
    </source>
</evidence>
<proteinExistence type="inferred from homology"/>
<feature type="transmembrane region" description="Helical" evidence="10">
    <location>
        <begin position="207"/>
        <end position="225"/>
    </location>
</feature>
<keyword evidence="5" id="KW-0931">ER-Golgi transport</keyword>
<dbReference type="GO" id="GO:0031201">
    <property type="term" value="C:SNARE complex"/>
    <property type="evidence" value="ECO:0007669"/>
    <property type="project" value="TreeGrafter"/>
</dbReference>
<evidence type="ECO:0000259" key="11">
    <source>
        <dbReference type="Pfam" id="PF03908"/>
    </source>
</evidence>
<dbReference type="PANTHER" id="PTHR12825:SF0">
    <property type="entry name" value="VESICLE TRANSPORT PROTEIN SEC20"/>
    <property type="match status" value="1"/>
</dbReference>
<keyword evidence="7" id="KW-0175">Coiled coil</keyword>
<keyword evidence="8 10" id="KW-0472">Membrane</keyword>
<dbReference type="EnsemblProtists" id="PYU1_T003111">
    <property type="protein sequence ID" value="PYU1_T003111"/>
    <property type="gene ID" value="PYU1_G003107"/>
</dbReference>
<evidence type="ECO:0000256" key="2">
    <source>
        <dbReference type="ARBA" id="ARBA00022448"/>
    </source>
</evidence>
<evidence type="ECO:0000313" key="12">
    <source>
        <dbReference type="EnsemblProtists" id="PYU1_T003111"/>
    </source>
</evidence>